<evidence type="ECO:0000256" key="3">
    <source>
        <dbReference type="ARBA" id="ARBA00022723"/>
    </source>
</evidence>
<dbReference type="Proteomes" id="UP000309061">
    <property type="component" value="Chromosome"/>
</dbReference>
<comment type="similarity">
    <text evidence="5">Belongs to the PINc/VapC protein family.</text>
</comment>
<evidence type="ECO:0000313" key="8">
    <source>
        <dbReference type="Proteomes" id="UP000309061"/>
    </source>
</evidence>
<dbReference type="EMBL" id="CP046052">
    <property type="protein sequence ID" value="QGM45114.1"/>
    <property type="molecule type" value="Genomic_DNA"/>
</dbReference>
<evidence type="ECO:0000313" key="7">
    <source>
        <dbReference type="EMBL" id="QGM45114.1"/>
    </source>
</evidence>
<dbReference type="AlphaFoldDB" id="A0A6B8K9Z7"/>
<dbReference type="GO" id="GO:0090729">
    <property type="term" value="F:toxin activity"/>
    <property type="evidence" value="ECO:0007669"/>
    <property type="project" value="UniProtKB-KW"/>
</dbReference>
<evidence type="ECO:0000256" key="1">
    <source>
        <dbReference type="ARBA" id="ARBA00022649"/>
    </source>
</evidence>
<sequence length="143" mass="15122">MRTPTSTIVLDAAVLIAAARGRSTGALLEVARNATLVTTDRVLQEARRRIELGLKRPELLPIINALANEMTIVPVAALGPLLAVAEVALRDAVASRNGSTNDAHVLALAWSADADVWTTDRDFAGTGVATWSTPNLLRAFAEV</sequence>
<accession>A0A6B8K9Z7</accession>
<evidence type="ECO:0000259" key="6">
    <source>
        <dbReference type="Pfam" id="PF10130"/>
    </source>
</evidence>
<dbReference type="OrthoDB" id="68993at2"/>
<keyword evidence="5" id="KW-0800">Toxin</keyword>
<keyword evidence="1 5" id="KW-1277">Toxin-antitoxin system</keyword>
<comment type="function">
    <text evidence="5">Toxic component of a toxin-antitoxin (TA) system. An RNase.</text>
</comment>
<feature type="binding site" evidence="5">
    <location>
        <position position="102"/>
    </location>
    <ligand>
        <name>Mg(2+)</name>
        <dbReference type="ChEBI" id="CHEBI:18420"/>
    </ligand>
</feature>
<keyword evidence="8" id="KW-1185">Reference proteome</keyword>
<reference evidence="7 8" key="1">
    <citation type="submission" date="2019-11" db="EMBL/GenBank/DDBJ databases">
        <title>The genome sequence of Methylocystis heyeri.</title>
        <authorList>
            <person name="Oshkin I.Y."/>
            <person name="Miroshnikov K."/>
            <person name="Dedysh S.N."/>
        </authorList>
    </citation>
    <scope>NUCLEOTIDE SEQUENCE [LARGE SCALE GENOMIC DNA]</scope>
    <source>
        <strain evidence="7 8">H2</strain>
    </source>
</reference>
<evidence type="ECO:0000256" key="5">
    <source>
        <dbReference type="HAMAP-Rule" id="MF_00265"/>
    </source>
</evidence>
<name>A0A6B8K9Z7_9HYPH</name>
<comment type="cofactor">
    <cofactor evidence="5">
        <name>Mg(2+)</name>
        <dbReference type="ChEBI" id="CHEBI:18420"/>
    </cofactor>
</comment>
<proteinExistence type="inferred from homology"/>
<keyword evidence="3 5" id="KW-0479">Metal-binding</keyword>
<organism evidence="7 8">
    <name type="scientific">Methylocystis heyeri</name>
    <dbReference type="NCBI Taxonomy" id="391905"/>
    <lineage>
        <taxon>Bacteria</taxon>
        <taxon>Pseudomonadati</taxon>
        <taxon>Pseudomonadota</taxon>
        <taxon>Alphaproteobacteria</taxon>
        <taxon>Hyphomicrobiales</taxon>
        <taxon>Methylocystaceae</taxon>
        <taxon>Methylocystis</taxon>
    </lineage>
</organism>
<evidence type="ECO:0000256" key="2">
    <source>
        <dbReference type="ARBA" id="ARBA00022722"/>
    </source>
</evidence>
<feature type="binding site" evidence="5">
    <location>
        <position position="11"/>
    </location>
    <ligand>
        <name>Mg(2+)</name>
        <dbReference type="ChEBI" id="CHEBI:18420"/>
    </ligand>
</feature>
<feature type="domain" description="PIN" evidence="6">
    <location>
        <begin position="9"/>
        <end position="136"/>
    </location>
</feature>
<dbReference type="Pfam" id="PF10130">
    <property type="entry name" value="PIN_2"/>
    <property type="match status" value="1"/>
</dbReference>
<dbReference type="Gene3D" id="3.40.50.1010">
    <property type="entry name" value="5'-nuclease"/>
    <property type="match status" value="1"/>
</dbReference>
<keyword evidence="2 5" id="KW-0540">Nuclease</keyword>
<dbReference type="InterPro" id="IPR022907">
    <property type="entry name" value="VapC_family"/>
</dbReference>
<protein>
    <recommendedName>
        <fullName evidence="5">Ribonuclease VapC</fullName>
        <shortName evidence="5">RNase VapC</shortName>
        <ecNumber evidence="5">3.1.-.-</ecNumber>
    </recommendedName>
    <alternativeName>
        <fullName evidence="5">Toxin VapC</fullName>
    </alternativeName>
</protein>
<keyword evidence="4 5" id="KW-0378">Hydrolase</keyword>
<dbReference type="RefSeq" id="WP_136495398.1">
    <property type="nucleotide sequence ID" value="NZ_CP046052.1"/>
</dbReference>
<gene>
    <name evidence="5" type="primary">vapC</name>
    <name evidence="7" type="ORF">H2LOC_005095</name>
</gene>
<dbReference type="InterPro" id="IPR002716">
    <property type="entry name" value="PIN_dom"/>
</dbReference>
<dbReference type="EC" id="3.1.-.-" evidence="5"/>
<dbReference type="HAMAP" id="MF_00265">
    <property type="entry name" value="VapC_Nob1"/>
    <property type="match status" value="1"/>
</dbReference>
<dbReference type="InterPro" id="IPR029060">
    <property type="entry name" value="PIN-like_dom_sf"/>
</dbReference>
<dbReference type="GO" id="GO:0000287">
    <property type="term" value="F:magnesium ion binding"/>
    <property type="evidence" value="ECO:0007669"/>
    <property type="project" value="UniProtKB-UniRule"/>
</dbReference>
<keyword evidence="5" id="KW-0460">Magnesium</keyword>
<dbReference type="GO" id="GO:0004540">
    <property type="term" value="F:RNA nuclease activity"/>
    <property type="evidence" value="ECO:0007669"/>
    <property type="project" value="InterPro"/>
</dbReference>
<evidence type="ECO:0000256" key="4">
    <source>
        <dbReference type="ARBA" id="ARBA00022801"/>
    </source>
</evidence>
<dbReference type="KEGG" id="mhey:H2LOC_005095"/>
<dbReference type="GO" id="GO:0016787">
    <property type="term" value="F:hydrolase activity"/>
    <property type="evidence" value="ECO:0007669"/>
    <property type="project" value="UniProtKB-KW"/>
</dbReference>
<dbReference type="SUPFAM" id="SSF88723">
    <property type="entry name" value="PIN domain-like"/>
    <property type="match status" value="1"/>
</dbReference>